<dbReference type="Pfam" id="PF00160">
    <property type="entry name" value="Pro_isomerase"/>
    <property type="match status" value="1"/>
</dbReference>
<dbReference type="SUPFAM" id="SSF50891">
    <property type="entry name" value="Cyclophilin-like"/>
    <property type="match status" value="1"/>
</dbReference>
<dbReference type="Proteomes" id="UP000694845">
    <property type="component" value="Unplaced"/>
</dbReference>
<dbReference type="PROSITE" id="PS50072">
    <property type="entry name" value="CSA_PPIASE_2"/>
    <property type="match status" value="1"/>
</dbReference>
<proteinExistence type="inferred from homology"/>
<feature type="domain" description="PPIase cyclophilin-type" evidence="5">
    <location>
        <begin position="30"/>
        <end position="187"/>
    </location>
</feature>
<dbReference type="InterPro" id="IPR002130">
    <property type="entry name" value="Cyclophilin-type_PPIase_dom"/>
</dbReference>
<dbReference type="GO" id="GO:0006457">
    <property type="term" value="P:protein folding"/>
    <property type="evidence" value="ECO:0007669"/>
    <property type="project" value="TreeGrafter"/>
</dbReference>
<dbReference type="OMA" id="MIHAKAN"/>
<keyword evidence="2 4" id="KW-0697">Rotamase</keyword>
<dbReference type="AlphaFoldDB" id="A0A8B7YHV8"/>
<dbReference type="PRINTS" id="PR00153">
    <property type="entry name" value="CSAPPISMRASE"/>
</dbReference>
<dbReference type="GeneID" id="110980443"/>
<dbReference type="FunFam" id="2.40.100.10:FF:000025">
    <property type="entry name" value="Peptidyl-prolyl cis-trans isomerase CYP19-2"/>
    <property type="match status" value="1"/>
</dbReference>
<organism evidence="6 7">
    <name type="scientific">Acanthaster planci</name>
    <name type="common">Crown-of-thorns starfish</name>
    <dbReference type="NCBI Taxonomy" id="133434"/>
    <lineage>
        <taxon>Eukaryota</taxon>
        <taxon>Metazoa</taxon>
        <taxon>Echinodermata</taxon>
        <taxon>Eleutherozoa</taxon>
        <taxon>Asterozoa</taxon>
        <taxon>Asteroidea</taxon>
        <taxon>Valvatacea</taxon>
        <taxon>Valvatida</taxon>
        <taxon>Acanthasteridae</taxon>
        <taxon>Acanthaster</taxon>
    </lineage>
</organism>
<evidence type="ECO:0000313" key="7">
    <source>
        <dbReference type="RefSeq" id="XP_022092818.1"/>
    </source>
</evidence>
<evidence type="ECO:0000256" key="4">
    <source>
        <dbReference type="RuleBase" id="RU363019"/>
    </source>
</evidence>
<dbReference type="GO" id="GO:0005737">
    <property type="term" value="C:cytoplasm"/>
    <property type="evidence" value="ECO:0007669"/>
    <property type="project" value="TreeGrafter"/>
</dbReference>
<reference evidence="7" key="1">
    <citation type="submission" date="2025-08" db="UniProtKB">
        <authorList>
            <consortium name="RefSeq"/>
        </authorList>
    </citation>
    <scope>IDENTIFICATION</scope>
</reference>
<dbReference type="PANTHER" id="PTHR11071">
    <property type="entry name" value="PEPTIDYL-PROLYL CIS-TRANS ISOMERASE"/>
    <property type="match status" value="1"/>
</dbReference>
<dbReference type="PIRSF" id="PIRSF001467">
    <property type="entry name" value="Peptidylpro_ismrse"/>
    <property type="match status" value="1"/>
</dbReference>
<dbReference type="GO" id="GO:0016018">
    <property type="term" value="F:cyclosporin A binding"/>
    <property type="evidence" value="ECO:0007669"/>
    <property type="project" value="TreeGrafter"/>
</dbReference>
<dbReference type="PANTHER" id="PTHR11071:SF561">
    <property type="entry name" value="PEPTIDYL-PROLYL CIS-TRANS ISOMERASE D-RELATED"/>
    <property type="match status" value="1"/>
</dbReference>
<evidence type="ECO:0000256" key="1">
    <source>
        <dbReference type="ARBA" id="ARBA00000971"/>
    </source>
</evidence>
<dbReference type="InterPro" id="IPR029000">
    <property type="entry name" value="Cyclophilin-like_dom_sf"/>
</dbReference>
<gene>
    <name evidence="7" type="primary">LOC110980443</name>
</gene>
<dbReference type="RefSeq" id="XP_022092818.1">
    <property type="nucleotide sequence ID" value="XM_022237126.1"/>
</dbReference>
<keyword evidence="6" id="KW-1185">Reference proteome</keyword>
<sequence length="188" mass="20656">MEKFYARLFVVALLLQLCFSTTVKERPIVYFDMTVDGEPLGRIIMELYSDIVPKTAENFRALCTGEKGFGYEGSRIHLVIPDFVIQGGDIIKGDGSGGKISIYGGVFPDENYELSHSHVGILTTAGRLNSNGSQFRILLTPATYFDGRSVVFGSVLFKSRGILREIERFGSYNGVPSAEIVIAKSGQL</sequence>
<evidence type="ECO:0000256" key="2">
    <source>
        <dbReference type="ARBA" id="ARBA00023110"/>
    </source>
</evidence>
<dbReference type="InterPro" id="IPR024936">
    <property type="entry name" value="Cyclophilin-type_PPIase"/>
</dbReference>
<keyword evidence="3 4" id="KW-0413">Isomerase</keyword>
<accession>A0A8B7YHV8</accession>
<dbReference type="Gene3D" id="2.40.100.10">
    <property type="entry name" value="Cyclophilin-like"/>
    <property type="match status" value="1"/>
</dbReference>
<comment type="similarity">
    <text evidence="4">Belongs to the cyclophilin-type PPIase family.</text>
</comment>
<keyword evidence="4" id="KW-0732">Signal</keyword>
<evidence type="ECO:0000256" key="3">
    <source>
        <dbReference type="ARBA" id="ARBA00023235"/>
    </source>
</evidence>
<comment type="function">
    <text evidence="4">PPIases accelerate the folding of proteins. It catalyzes the cis-trans isomerization of proline imidic peptide bonds in oligopeptides.</text>
</comment>
<dbReference type="EC" id="5.2.1.8" evidence="4"/>
<feature type="signal peptide" evidence="4">
    <location>
        <begin position="1"/>
        <end position="20"/>
    </location>
</feature>
<evidence type="ECO:0000313" key="6">
    <source>
        <dbReference type="Proteomes" id="UP000694845"/>
    </source>
</evidence>
<protein>
    <recommendedName>
        <fullName evidence="4">Peptidyl-prolyl cis-trans isomerase</fullName>
        <shortName evidence="4">PPIase</shortName>
        <ecNumber evidence="4">5.2.1.8</ecNumber>
    </recommendedName>
</protein>
<evidence type="ECO:0000259" key="5">
    <source>
        <dbReference type="PROSITE" id="PS50072"/>
    </source>
</evidence>
<comment type="catalytic activity">
    <reaction evidence="1 4">
        <text>[protein]-peptidylproline (omega=180) = [protein]-peptidylproline (omega=0)</text>
        <dbReference type="Rhea" id="RHEA:16237"/>
        <dbReference type="Rhea" id="RHEA-COMP:10747"/>
        <dbReference type="Rhea" id="RHEA-COMP:10748"/>
        <dbReference type="ChEBI" id="CHEBI:83833"/>
        <dbReference type="ChEBI" id="CHEBI:83834"/>
        <dbReference type="EC" id="5.2.1.8"/>
    </reaction>
</comment>
<feature type="chain" id="PRO_5034355323" description="Peptidyl-prolyl cis-trans isomerase" evidence="4">
    <location>
        <begin position="21"/>
        <end position="188"/>
    </location>
</feature>
<dbReference type="OrthoDB" id="193499at2759"/>
<name>A0A8B7YHV8_ACAPL</name>
<dbReference type="GO" id="GO:0003755">
    <property type="term" value="F:peptidyl-prolyl cis-trans isomerase activity"/>
    <property type="evidence" value="ECO:0007669"/>
    <property type="project" value="UniProtKB-UniRule"/>
</dbReference>
<dbReference type="KEGG" id="aplc:110980443"/>